<protein>
    <recommendedName>
        <fullName evidence="2">B30.2/SPRY domain-containing protein</fullName>
    </recommendedName>
</protein>
<evidence type="ECO:0000259" key="2">
    <source>
        <dbReference type="PROSITE" id="PS50188"/>
    </source>
</evidence>
<proteinExistence type="predicted"/>
<reference evidence="3" key="1">
    <citation type="submission" date="2020-10" db="EMBL/GenBank/DDBJ databases">
        <title>Chromosome-scale genome assembly of the Allis shad, Alosa alosa.</title>
        <authorList>
            <person name="Margot Z."/>
            <person name="Christophe K."/>
            <person name="Cabau C."/>
            <person name="Louis A."/>
            <person name="Berthelot C."/>
            <person name="Parey E."/>
            <person name="Roest Crollius H."/>
            <person name="Montfort J."/>
            <person name="Robinson-Rechavi M."/>
            <person name="Bucao C."/>
            <person name="Bouchez O."/>
            <person name="Gislard M."/>
            <person name="Lluch J."/>
            <person name="Milhes M."/>
            <person name="Lampietro C."/>
            <person name="Lopez Roques C."/>
            <person name="Donnadieu C."/>
            <person name="Braasch I."/>
            <person name="Desvignes T."/>
            <person name="Postlethwait J."/>
            <person name="Bobe J."/>
            <person name="Guiguen Y."/>
        </authorList>
    </citation>
    <scope>NUCLEOTIDE SEQUENCE</scope>
    <source>
        <strain evidence="3">M-15738</strain>
        <tissue evidence="3">Blood</tissue>
    </source>
</reference>
<dbReference type="Pfam" id="PF13765">
    <property type="entry name" value="PRY"/>
    <property type="match status" value="1"/>
</dbReference>
<dbReference type="Proteomes" id="UP000823561">
    <property type="component" value="Chromosome 18"/>
</dbReference>
<dbReference type="PRINTS" id="PR01407">
    <property type="entry name" value="BUTYPHLNCDUF"/>
</dbReference>
<dbReference type="Gene3D" id="2.60.120.920">
    <property type="match status" value="1"/>
</dbReference>
<dbReference type="EMBL" id="JADWDJ010000018">
    <property type="protein sequence ID" value="KAG5266720.1"/>
    <property type="molecule type" value="Genomic_DNA"/>
</dbReference>
<dbReference type="AlphaFoldDB" id="A0AAV6FZT9"/>
<organism evidence="3 4">
    <name type="scientific">Alosa alosa</name>
    <name type="common">allis shad</name>
    <dbReference type="NCBI Taxonomy" id="278164"/>
    <lineage>
        <taxon>Eukaryota</taxon>
        <taxon>Metazoa</taxon>
        <taxon>Chordata</taxon>
        <taxon>Craniata</taxon>
        <taxon>Vertebrata</taxon>
        <taxon>Euteleostomi</taxon>
        <taxon>Actinopterygii</taxon>
        <taxon>Neopterygii</taxon>
        <taxon>Teleostei</taxon>
        <taxon>Clupei</taxon>
        <taxon>Clupeiformes</taxon>
        <taxon>Clupeoidei</taxon>
        <taxon>Clupeidae</taxon>
        <taxon>Alosa</taxon>
    </lineage>
</organism>
<comment type="caution">
    <text evidence="3">The sequence shown here is derived from an EMBL/GenBank/DDBJ whole genome shotgun (WGS) entry which is preliminary data.</text>
</comment>
<dbReference type="InterPro" id="IPR003879">
    <property type="entry name" value="Butyrophylin_SPRY"/>
</dbReference>
<dbReference type="InterPro" id="IPR050143">
    <property type="entry name" value="TRIM/RBCC"/>
</dbReference>
<accession>A0AAV6FZT9</accession>
<dbReference type="PANTHER" id="PTHR24103">
    <property type="entry name" value="E3 UBIQUITIN-PROTEIN LIGASE TRIM"/>
    <property type="match status" value="1"/>
</dbReference>
<evidence type="ECO:0000313" key="3">
    <source>
        <dbReference type="EMBL" id="KAG5266720.1"/>
    </source>
</evidence>
<feature type="domain" description="B30.2/SPRY" evidence="2">
    <location>
        <begin position="125"/>
        <end position="256"/>
    </location>
</feature>
<dbReference type="InterPro" id="IPR001870">
    <property type="entry name" value="B30.2/SPRY"/>
</dbReference>
<dbReference type="InterPro" id="IPR043136">
    <property type="entry name" value="B30.2/SPRY_sf"/>
</dbReference>
<keyword evidence="1" id="KW-0175">Coiled coil</keyword>
<dbReference type="SMART" id="SM00589">
    <property type="entry name" value="PRY"/>
    <property type="match status" value="1"/>
</dbReference>
<name>A0AAV6FZT9_9TELE</name>
<feature type="coiled-coil region" evidence="1">
    <location>
        <begin position="49"/>
        <end position="83"/>
    </location>
</feature>
<sequence>MLADLVRQRELKNSCRTQSQETAGRIKRAFGRLQQFLREEEDTRLAALRREEAQKTTSLKERIQQLTSQINSLSEKMDDAKSRMATEDISFLQTYKGLKESALERLKDPEPEQMPGTLINVVQHLGNLQFNTWERMQKMVQYTPVCLDENTAHPDLIISMSLLEVEDGQTSQALPDNPERFDSMLGVLGSPGFRSGTHAWQVEVGSLSSWTLVVAQEGVVRKGVVTVKPEAGFGQWSCPMEVTTAQAPLKWALLSR</sequence>
<evidence type="ECO:0000313" key="4">
    <source>
        <dbReference type="Proteomes" id="UP000823561"/>
    </source>
</evidence>
<dbReference type="PROSITE" id="PS50188">
    <property type="entry name" value="B302_SPRY"/>
    <property type="match status" value="1"/>
</dbReference>
<dbReference type="InterPro" id="IPR013320">
    <property type="entry name" value="ConA-like_dom_sf"/>
</dbReference>
<keyword evidence="4" id="KW-1185">Reference proteome</keyword>
<gene>
    <name evidence="3" type="ORF">AALO_G00235400</name>
</gene>
<dbReference type="SUPFAM" id="SSF49899">
    <property type="entry name" value="Concanavalin A-like lectins/glucanases"/>
    <property type="match status" value="1"/>
</dbReference>
<evidence type="ECO:0000256" key="1">
    <source>
        <dbReference type="SAM" id="Coils"/>
    </source>
</evidence>
<dbReference type="InterPro" id="IPR006574">
    <property type="entry name" value="PRY"/>
</dbReference>